<gene>
    <name evidence="5" type="ORF">D9Q98_003241</name>
</gene>
<dbReference type="PANTHER" id="PTHR21689">
    <property type="entry name" value="LIN-9"/>
    <property type="match status" value="1"/>
</dbReference>
<feature type="compositionally biased region" description="Gly residues" evidence="3">
    <location>
        <begin position="90"/>
        <end position="112"/>
    </location>
</feature>
<keyword evidence="2" id="KW-0539">Nucleus</keyword>
<dbReference type="GO" id="GO:0017053">
    <property type="term" value="C:transcription repressor complex"/>
    <property type="evidence" value="ECO:0007669"/>
    <property type="project" value="InterPro"/>
</dbReference>
<feature type="compositionally biased region" description="Gly residues" evidence="3">
    <location>
        <begin position="160"/>
        <end position="169"/>
    </location>
</feature>
<dbReference type="GO" id="GO:0005654">
    <property type="term" value="C:nucleoplasm"/>
    <property type="evidence" value="ECO:0007669"/>
    <property type="project" value="TreeGrafter"/>
</dbReference>
<dbReference type="GO" id="GO:0006351">
    <property type="term" value="P:DNA-templated transcription"/>
    <property type="evidence" value="ECO:0007669"/>
    <property type="project" value="InterPro"/>
</dbReference>
<feature type="region of interest" description="Disordered" evidence="3">
    <location>
        <begin position="78"/>
        <end position="171"/>
    </location>
</feature>
<feature type="region of interest" description="Disordered" evidence="3">
    <location>
        <begin position="909"/>
        <end position="929"/>
    </location>
</feature>
<feature type="region of interest" description="Disordered" evidence="3">
    <location>
        <begin position="230"/>
        <end position="348"/>
    </location>
</feature>
<accession>A0A9D4YYU4</accession>
<organism evidence="5 6">
    <name type="scientific">Chlorella vulgaris</name>
    <name type="common">Green alga</name>
    <dbReference type="NCBI Taxonomy" id="3077"/>
    <lineage>
        <taxon>Eukaryota</taxon>
        <taxon>Viridiplantae</taxon>
        <taxon>Chlorophyta</taxon>
        <taxon>core chlorophytes</taxon>
        <taxon>Trebouxiophyceae</taxon>
        <taxon>Chlorellales</taxon>
        <taxon>Chlorellaceae</taxon>
        <taxon>Chlorella clade</taxon>
        <taxon>Chlorella</taxon>
    </lineage>
</organism>
<dbReference type="InterPro" id="IPR033471">
    <property type="entry name" value="DIRP"/>
</dbReference>
<feature type="compositionally biased region" description="Low complexity" evidence="3">
    <location>
        <begin position="78"/>
        <end position="89"/>
    </location>
</feature>
<protein>
    <recommendedName>
        <fullName evidence="4">DIRP domain-containing protein</fullName>
    </recommendedName>
</protein>
<evidence type="ECO:0000256" key="2">
    <source>
        <dbReference type="ARBA" id="ARBA00023242"/>
    </source>
</evidence>
<dbReference type="Proteomes" id="UP001055712">
    <property type="component" value="Unassembled WGS sequence"/>
</dbReference>
<feature type="region of interest" description="Disordered" evidence="3">
    <location>
        <begin position="393"/>
        <end position="415"/>
    </location>
</feature>
<feature type="domain" description="DIRP" evidence="4">
    <location>
        <begin position="483"/>
        <end position="585"/>
    </location>
</feature>
<evidence type="ECO:0000256" key="1">
    <source>
        <dbReference type="ARBA" id="ARBA00004123"/>
    </source>
</evidence>
<feature type="compositionally biased region" description="Basic and acidic residues" evidence="3">
    <location>
        <begin position="114"/>
        <end position="128"/>
    </location>
</feature>
<evidence type="ECO:0000313" key="6">
    <source>
        <dbReference type="Proteomes" id="UP001055712"/>
    </source>
</evidence>
<feature type="region of interest" description="Disordered" evidence="3">
    <location>
        <begin position="709"/>
        <end position="734"/>
    </location>
</feature>
<dbReference type="EMBL" id="SIDB01000004">
    <property type="protein sequence ID" value="KAI3433426.1"/>
    <property type="molecule type" value="Genomic_DNA"/>
</dbReference>
<evidence type="ECO:0000313" key="5">
    <source>
        <dbReference type="EMBL" id="KAI3433426.1"/>
    </source>
</evidence>
<feature type="compositionally biased region" description="Low complexity" evidence="3">
    <location>
        <begin position="709"/>
        <end position="731"/>
    </location>
</feature>
<reference evidence="5" key="1">
    <citation type="journal article" date="2019" name="Plant J.">
        <title>Chlorella vulgaris genome assembly and annotation reveals the molecular basis for metabolic acclimation to high light conditions.</title>
        <authorList>
            <person name="Cecchin M."/>
            <person name="Marcolungo L."/>
            <person name="Rossato M."/>
            <person name="Girolomoni L."/>
            <person name="Cosentino E."/>
            <person name="Cuine S."/>
            <person name="Li-Beisson Y."/>
            <person name="Delledonne M."/>
            <person name="Ballottari M."/>
        </authorList>
    </citation>
    <scope>NUCLEOTIDE SEQUENCE</scope>
    <source>
        <strain evidence="5">211/11P</strain>
    </source>
</reference>
<feature type="region of interest" description="Disordered" evidence="3">
    <location>
        <begin position="187"/>
        <end position="215"/>
    </location>
</feature>
<feature type="compositionally biased region" description="Acidic residues" evidence="3">
    <location>
        <begin position="279"/>
        <end position="299"/>
    </location>
</feature>
<comment type="caution">
    <text evidence="5">The sequence shown here is derived from an EMBL/GenBank/DDBJ whole genome shotgun (WGS) entry which is preliminary data.</text>
</comment>
<dbReference type="PANTHER" id="PTHR21689:SF2">
    <property type="entry name" value="PROTEIN LIN-9 HOMOLOG"/>
    <property type="match status" value="1"/>
</dbReference>
<feature type="compositionally biased region" description="Polar residues" evidence="3">
    <location>
        <begin position="913"/>
        <end position="923"/>
    </location>
</feature>
<evidence type="ECO:0000256" key="3">
    <source>
        <dbReference type="SAM" id="MobiDB-lite"/>
    </source>
</evidence>
<name>A0A9D4YYU4_CHLVU</name>
<keyword evidence="6" id="KW-1185">Reference proteome</keyword>
<dbReference type="GO" id="GO:0051726">
    <property type="term" value="P:regulation of cell cycle"/>
    <property type="evidence" value="ECO:0007669"/>
    <property type="project" value="TreeGrafter"/>
</dbReference>
<dbReference type="GO" id="GO:0003677">
    <property type="term" value="F:DNA binding"/>
    <property type="evidence" value="ECO:0007669"/>
    <property type="project" value="TreeGrafter"/>
</dbReference>
<comment type="subcellular location">
    <subcellularLocation>
        <location evidence="1">Nucleus</location>
    </subcellularLocation>
</comment>
<sequence length="1020" mass="106003">MTQRGEGAWAPEAAARFFKAFHEHGQDWDQVSEAVGEGQSAEACEELFRKQHAYLCIPKHMQSGQAFVAIVKNAQMEASAGPSPSSTSQGGSGGGGAGREPAGSGGAAGSMQGGEREAVEQGFGDERRSRRTPKRSDITSPGGRATGRHTPVSGVKRSRGGAGGGAGGGSREEELYELYGEAAEALTESARKQRVARQRLDFAPQGGGRRHDAEEAKGIDALLALAVAGEETAMGSDSQEEEAEGGGGYARQSTQQPVSRRKKSAAKPRGRRAAPAADVDWEEEPADAGAMDDDGDEDFAPPPRRTPYSTPAKAGRLPRPGSAHATPRRTGSRGGAGSGMPASSPGTGLRGLSPYLMGSLEGGDMLDLGMADLGYIASPGFPHFQPGFVPSPQNPMPRLRSRKSAPERTQPSVASPVKTLFTRRSSLAGGPSLMASFGYTSRGGGDGGSGAAAAAPPQTAAEACLRHCLQQPRTQRWAAAEFAYSALDRPFFMFNPLSGLLAQLGLVDDARLTRREWSLVRSGLGKPRRLSLKFLKEERVRLERWREGCRQQYVTGAAAVSDPKVADHLPLPLGVGQRVAARHPATRQLHDGSVLTVANSYYRVQFDRQELGVELVRDTDVMPVDPYENLPPALLAARPHMLLNGRQIVNGQPVRPLAPRHPPLALPSPAMAATAAAVAAASAVGTPLATGPPASTSALLASAQADAAALGAGEAEQPSQQQQPQQQQQQQQDHDLDVHVLSKLVVELDKKEALVQQLRGMNDEAAAGAHADASGAAAPPFVNAYANVMLQLKDVNVGLQDKLEHVVKHGSDPAATRGAADASAVQQQLLQQQLAAGGAAEAVLQSQLVAHTPEALSAAALEQARSVIAICCGKLAESAAAEDELETGAASLPSSAAYGGAAPWRGAAGKAASTQAQEGQTLKGQDERAAAAAAASSNADLVKSNGEGQRLGALIEGCVHSLVLLLQGARNGSLLPVATLSAALDQALQTVQPASAANLGLYREIEEVVSGLKQHISAAS</sequence>
<evidence type="ECO:0000259" key="4">
    <source>
        <dbReference type="SMART" id="SM01135"/>
    </source>
</evidence>
<feature type="compositionally biased region" description="Basic residues" evidence="3">
    <location>
        <begin position="259"/>
        <end position="272"/>
    </location>
</feature>
<dbReference type="OrthoDB" id="514322at2759"/>
<proteinExistence type="predicted"/>
<dbReference type="SMART" id="SM01135">
    <property type="entry name" value="DIRP"/>
    <property type="match status" value="1"/>
</dbReference>
<dbReference type="InterPro" id="IPR010561">
    <property type="entry name" value="LIN-9/ALY1"/>
</dbReference>
<dbReference type="Pfam" id="PF06584">
    <property type="entry name" value="DIRP"/>
    <property type="match status" value="1"/>
</dbReference>
<dbReference type="AlphaFoldDB" id="A0A9D4YYU4"/>
<dbReference type="GO" id="GO:0006357">
    <property type="term" value="P:regulation of transcription by RNA polymerase II"/>
    <property type="evidence" value="ECO:0007669"/>
    <property type="project" value="TreeGrafter"/>
</dbReference>
<reference evidence="5" key="2">
    <citation type="submission" date="2020-11" db="EMBL/GenBank/DDBJ databases">
        <authorList>
            <person name="Cecchin M."/>
            <person name="Marcolungo L."/>
            <person name="Rossato M."/>
            <person name="Girolomoni L."/>
            <person name="Cosentino E."/>
            <person name="Cuine S."/>
            <person name="Li-Beisson Y."/>
            <person name="Delledonne M."/>
            <person name="Ballottari M."/>
        </authorList>
    </citation>
    <scope>NUCLEOTIDE SEQUENCE</scope>
    <source>
        <strain evidence="5">211/11P</strain>
        <tissue evidence="5">Whole cell</tissue>
    </source>
</reference>